<comment type="caution">
    <text evidence="3">The sequence shown here is derived from an EMBL/GenBank/DDBJ whole genome shotgun (WGS) entry which is preliminary data.</text>
</comment>
<dbReference type="AlphaFoldDB" id="A0A2R5F443"/>
<proteinExistence type="predicted"/>
<keyword evidence="1" id="KW-0723">Serine/threonine-protein kinase</keyword>
<evidence type="ECO:0000256" key="1">
    <source>
        <dbReference type="ARBA" id="ARBA00022527"/>
    </source>
</evidence>
<reference evidence="3 4" key="1">
    <citation type="submission" date="2017-08" db="EMBL/GenBank/DDBJ databases">
        <title>Substantial Increase in Enzyme Production by Combined Drug-Resistance Mutations in Paenibacillus agaridevorans.</title>
        <authorList>
            <person name="Tanaka Y."/>
            <person name="Funane K."/>
            <person name="Hosaka T."/>
            <person name="Shiwa Y."/>
            <person name="Fujita N."/>
            <person name="Miyazaki T."/>
            <person name="Yoshikawa H."/>
            <person name="Murakami K."/>
            <person name="Kasahara K."/>
            <person name="Inaoka T."/>
            <person name="Hiraga Y."/>
            <person name="Ochi K."/>
        </authorList>
    </citation>
    <scope>NUCLEOTIDE SEQUENCE [LARGE SCALE GENOMIC DNA]</scope>
    <source>
        <strain evidence="3 4">T-3040</strain>
    </source>
</reference>
<name>A0A2R5F443_9BACL</name>
<dbReference type="InterPro" id="IPR036890">
    <property type="entry name" value="HATPase_C_sf"/>
</dbReference>
<dbReference type="CDD" id="cd16936">
    <property type="entry name" value="HATPase_RsbW-like"/>
    <property type="match status" value="1"/>
</dbReference>
<evidence type="ECO:0000313" key="3">
    <source>
        <dbReference type="EMBL" id="GBG10814.1"/>
    </source>
</evidence>
<dbReference type="GO" id="GO:0004674">
    <property type="term" value="F:protein serine/threonine kinase activity"/>
    <property type="evidence" value="ECO:0007669"/>
    <property type="project" value="UniProtKB-KW"/>
</dbReference>
<dbReference type="PANTHER" id="PTHR35526">
    <property type="entry name" value="ANTI-SIGMA-F FACTOR RSBW-RELATED"/>
    <property type="match status" value="1"/>
</dbReference>
<dbReference type="SUPFAM" id="SSF55874">
    <property type="entry name" value="ATPase domain of HSP90 chaperone/DNA topoisomerase II/histidine kinase"/>
    <property type="match status" value="1"/>
</dbReference>
<keyword evidence="4" id="KW-1185">Reference proteome</keyword>
<dbReference type="Pfam" id="PF13581">
    <property type="entry name" value="HATPase_c_2"/>
    <property type="match status" value="1"/>
</dbReference>
<dbReference type="Gene3D" id="3.30.565.10">
    <property type="entry name" value="Histidine kinase-like ATPase, C-terminal domain"/>
    <property type="match status" value="1"/>
</dbReference>
<evidence type="ECO:0000259" key="2">
    <source>
        <dbReference type="Pfam" id="PF13581"/>
    </source>
</evidence>
<accession>A0A2R5F443</accession>
<dbReference type="InterPro" id="IPR003594">
    <property type="entry name" value="HATPase_dom"/>
</dbReference>
<dbReference type="PANTHER" id="PTHR35526:SF3">
    <property type="entry name" value="ANTI-SIGMA-F FACTOR RSBW"/>
    <property type="match status" value="1"/>
</dbReference>
<protein>
    <submittedName>
        <fullName evidence="3">Histidine kinase</fullName>
    </submittedName>
</protein>
<sequence>MKAVQLHIPAHADQIDLVRICLYGIASKLGFEYEDIEDMKVAVSEACSNAVLHGGHSGEGMIKVTFHHDDQALVIQVHNEGSPFVLEGAGLASTPLGGAAVSELQAGGLGIYLMEALMDKVEVFPTSEGTDVWLTKYRQ</sequence>
<dbReference type="EMBL" id="BDQX01000356">
    <property type="protein sequence ID" value="GBG10814.1"/>
    <property type="molecule type" value="Genomic_DNA"/>
</dbReference>
<feature type="domain" description="Histidine kinase/HSP90-like ATPase" evidence="2">
    <location>
        <begin position="8"/>
        <end position="136"/>
    </location>
</feature>
<keyword evidence="3" id="KW-0808">Transferase</keyword>
<gene>
    <name evidence="3" type="ORF">PAT3040_05579</name>
</gene>
<evidence type="ECO:0000313" key="4">
    <source>
        <dbReference type="Proteomes" id="UP000245202"/>
    </source>
</evidence>
<dbReference type="Proteomes" id="UP000245202">
    <property type="component" value="Unassembled WGS sequence"/>
</dbReference>
<dbReference type="RefSeq" id="WP_108995236.1">
    <property type="nucleotide sequence ID" value="NZ_BDQX01000356.1"/>
</dbReference>
<dbReference type="InterPro" id="IPR050267">
    <property type="entry name" value="Anti-sigma-factor_SerPK"/>
</dbReference>
<organism evidence="3 4">
    <name type="scientific">Paenibacillus agaridevorans</name>
    <dbReference type="NCBI Taxonomy" id="171404"/>
    <lineage>
        <taxon>Bacteria</taxon>
        <taxon>Bacillati</taxon>
        <taxon>Bacillota</taxon>
        <taxon>Bacilli</taxon>
        <taxon>Bacillales</taxon>
        <taxon>Paenibacillaceae</taxon>
        <taxon>Paenibacillus</taxon>
    </lineage>
</organism>
<keyword evidence="3" id="KW-0418">Kinase</keyword>